<proteinExistence type="inferred from homology"/>
<dbReference type="PROSITE" id="PS51257">
    <property type="entry name" value="PROKAR_LIPOPROTEIN"/>
    <property type="match status" value="1"/>
</dbReference>
<organism evidence="5 6">
    <name type="scientific">Microbacterium algihabitans</name>
    <dbReference type="NCBI Taxonomy" id="3075992"/>
    <lineage>
        <taxon>Bacteria</taxon>
        <taxon>Bacillati</taxon>
        <taxon>Actinomycetota</taxon>
        <taxon>Actinomycetes</taxon>
        <taxon>Micrococcales</taxon>
        <taxon>Microbacteriaceae</taxon>
        <taxon>Microbacterium</taxon>
    </lineage>
</organism>
<sequence length="257" mass="25361">MRRSLRLLTILGAVAVLASGCASASPAADPAPSASADSLTGTVEVYAAASLQRSFDEIATAFEAAHPGITVSAVYDGSSTLATQIGEGAPADVFASADEKNMAKVADLASDPQPFAGNTLVIAVPAGNPGKVATLADLARVTTVLCAAEVPCGAASQTLLSNAGVAVTPASSEQNVTAVLTKVAAGEADAGLVYATDAKGNGDVEAIVPDGADTVVNTYPIATLTDAPNPEAAAAFTAFVLSDDGQKILSDAGFRAP</sequence>
<dbReference type="PANTHER" id="PTHR30632:SF0">
    <property type="entry name" value="SULFATE-BINDING PROTEIN"/>
    <property type="match status" value="1"/>
</dbReference>
<dbReference type="NCBIfam" id="TIGR01256">
    <property type="entry name" value="modA"/>
    <property type="match status" value="1"/>
</dbReference>
<evidence type="ECO:0000256" key="2">
    <source>
        <dbReference type="ARBA" id="ARBA00022723"/>
    </source>
</evidence>
<dbReference type="Pfam" id="PF13531">
    <property type="entry name" value="SBP_bac_11"/>
    <property type="match status" value="1"/>
</dbReference>
<dbReference type="PANTHER" id="PTHR30632">
    <property type="entry name" value="MOLYBDATE-BINDING PERIPLASMIC PROTEIN"/>
    <property type="match status" value="1"/>
</dbReference>
<keyword evidence="6" id="KW-1185">Reference proteome</keyword>
<evidence type="ECO:0000256" key="1">
    <source>
        <dbReference type="ARBA" id="ARBA00009175"/>
    </source>
</evidence>
<keyword evidence="2" id="KW-0479">Metal-binding</keyword>
<feature type="chain" id="PRO_5045056890" evidence="4">
    <location>
        <begin position="25"/>
        <end position="257"/>
    </location>
</feature>
<dbReference type="InterPro" id="IPR005950">
    <property type="entry name" value="ModA"/>
</dbReference>
<dbReference type="EMBL" id="JAWDIU010000003">
    <property type="protein sequence ID" value="MDU0327083.1"/>
    <property type="molecule type" value="Genomic_DNA"/>
</dbReference>
<name>A0ABU3RX85_9MICO</name>
<evidence type="ECO:0000313" key="5">
    <source>
        <dbReference type="EMBL" id="MDU0327083.1"/>
    </source>
</evidence>
<dbReference type="InterPro" id="IPR050682">
    <property type="entry name" value="ModA/WtpA"/>
</dbReference>
<dbReference type="PIRSF" id="PIRSF004846">
    <property type="entry name" value="ModA"/>
    <property type="match status" value="1"/>
</dbReference>
<reference evidence="5 6" key="1">
    <citation type="submission" date="2023-09" db="EMBL/GenBank/DDBJ databases">
        <title>Microbacterium fusihabitans sp. nov., Microbacterium phycihabitans sp. nov., and Microbacterium cervinum sp. nov., isolated from dried seaweeds of beach.</title>
        <authorList>
            <person name="Lee S.D."/>
        </authorList>
    </citation>
    <scope>NUCLEOTIDE SEQUENCE [LARGE SCALE GENOMIC DNA]</scope>
    <source>
        <strain evidence="5 6">KSW2-21</strain>
    </source>
</reference>
<feature type="signal peptide" evidence="4">
    <location>
        <begin position="1"/>
        <end position="24"/>
    </location>
</feature>
<dbReference type="RefSeq" id="WP_316001389.1">
    <property type="nucleotide sequence ID" value="NZ_JAWDIU010000003.1"/>
</dbReference>
<dbReference type="Gene3D" id="3.40.190.10">
    <property type="entry name" value="Periplasmic binding protein-like II"/>
    <property type="match status" value="2"/>
</dbReference>
<gene>
    <name evidence="5" type="primary">modA</name>
    <name evidence="5" type="ORF">RWH43_09980</name>
</gene>
<keyword evidence="3 4" id="KW-0732">Signal</keyword>
<evidence type="ECO:0000313" key="6">
    <source>
        <dbReference type="Proteomes" id="UP001256673"/>
    </source>
</evidence>
<dbReference type="SUPFAM" id="SSF53850">
    <property type="entry name" value="Periplasmic binding protein-like II"/>
    <property type="match status" value="1"/>
</dbReference>
<comment type="similarity">
    <text evidence="1">Belongs to the bacterial solute-binding protein ModA family.</text>
</comment>
<evidence type="ECO:0000256" key="4">
    <source>
        <dbReference type="SAM" id="SignalP"/>
    </source>
</evidence>
<comment type="caution">
    <text evidence="5">The sequence shown here is derived from an EMBL/GenBank/DDBJ whole genome shotgun (WGS) entry which is preliminary data.</text>
</comment>
<protein>
    <submittedName>
        <fullName evidence="5">Molybdate ABC transporter substrate-binding protein</fullName>
    </submittedName>
</protein>
<dbReference type="Proteomes" id="UP001256673">
    <property type="component" value="Unassembled WGS sequence"/>
</dbReference>
<accession>A0ABU3RX85</accession>
<evidence type="ECO:0000256" key="3">
    <source>
        <dbReference type="ARBA" id="ARBA00022729"/>
    </source>
</evidence>